<dbReference type="AlphaFoldDB" id="A0A328VJH1"/>
<evidence type="ECO:0000313" key="2">
    <source>
        <dbReference type="Proteomes" id="UP000248706"/>
    </source>
</evidence>
<dbReference type="EMBL" id="MCIF01000002">
    <property type="protein sequence ID" value="RAQ95920.1"/>
    <property type="molecule type" value="Genomic_DNA"/>
</dbReference>
<evidence type="ECO:0000313" key="1">
    <source>
        <dbReference type="EMBL" id="RAQ95920.1"/>
    </source>
</evidence>
<proteinExistence type="predicted"/>
<organism evidence="1 2">
    <name type="scientific">Thermogemmatispora tikiterensis</name>
    <dbReference type="NCBI Taxonomy" id="1825093"/>
    <lineage>
        <taxon>Bacteria</taxon>
        <taxon>Bacillati</taxon>
        <taxon>Chloroflexota</taxon>
        <taxon>Ktedonobacteria</taxon>
        <taxon>Thermogemmatisporales</taxon>
        <taxon>Thermogemmatisporaceae</taxon>
        <taxon>Thermogemmatispora</taxon>
    </lineage>
</organism>
<comment type="caution">
    <text evidence="1">The sequence shown here is derived from an EMBL/GenBank/DDBJ whole genome shotgun (WGS) entry which is preliminary data.</text>
</comment>
<reference evidence="1 2" key="1">
    <citation type="submission" date="2016-08" db="EMBL/GenBank/DDBJ databases">
        <title>Analysis of Carbohydrate Active Enzymes in Thermogemmatispora T81 Reveals Carbohydrate Degradation Ability.</title>
        <authorList>
            <person name="Tomazini A."/>
            <person name="Lal S."/>
            <person name="Stott M."/>
            <person name="Henrissat B."/>
            <person name="Polikarpov I."/>
            <person name="Sparling R."/>
            <person name="Levin D.B."/>
        </authorList>
    </citation>
    <scope>NUCLEOTIDE SEQUENCE [LARGE SCALE GENOMIC DNA]</scope>
    <source>
        <strain evidence="1 2">T81</strain>
    </source>
</reference>
<sequence length="133" mass="14820">MVAPVRHLLLLLWQGEDPARWGEVQRWLAAFWLQQAREGREAERVGAVQDWCLHRLLLGDPPSQLLSELAAWPWPSPEERRRALQAVQQDQDLLQLLQRISGPGTEAAAAWQAGLQRLTADHPGAAGGPSPET</sequence>
<dbReference type="Proteomes" id="UP000248706">
    <property type="component" value="Unassembled WGS sequence"/>
</dbReference>
<accession>A0A328VJH1</accession>
<protein>
    <submittedName>
        <fullName evidence="1">Uncharacterized protein</fullName>
    </submittedName>
</protein>
<keyword evidence="2" id="KW-1185">Reference proteome</keyword>
<name>A0A328VJH1_9CHLR</name>
<gene>
    <name evidence="1" type="ORF">A4R35_10270</name>
</gene>